<feature type="domain" description="Activator of Hsp90 ATPase homologue 1/2-like C-terminal" evidence="2">
    <location>
        <begin position="21"/>
        <end position="168"/>
    </location>
</feature>
<dbReference type="OrthoDB" id="3365660at2"/>
<dbReference type="InterPro" id="IPR013538">
    <property type="entry name" value="ASHA1/2-like_C"/>
</dbReference>
<dbReference type="CDD" id="cd07814">
    <property type="entry name" value="SRPBCC_CalC_Aha1-like"/>
    <property type="match status" value="1"/>
</dbReference>
<comment type="caution">
    <text evidence="3">The sequence shown here is derived from an EMBL/GenBank/DDBJ whole genome shotgun (WGS) entry which is preliminary data.</text>
</comment>
<organism evidence="3 4">
    <name type="scientific">Agromyces albus</name>
    <dbReference type="NCBI Taxonomy" id="205332"/>
    <lineage>
        <taxon>Bacteria</taxon>
        <taxon>Bacillati</taxon>
        <taxon>Actinomycetota</taxon>
        <taxon>Actinomycetes</taxon>
        <taxon>Micrococcales</taxon>
        <taxon>Microbacteriaceae</taxon>
        <taxon>Agromyces</taxon>
    </lineage>
</organism>
<dbReference type="InterPro" id="IPR023393">
    <property type="entry name" value="START-like_dom_sf"/>
</dbReference>
<evidence type="ECO:0000256" key="1">
    <source>
        <dbReference type="ARBA" id="ARBA00006817"/>
    </source>
</evidence>
<dbReference type="RefSeq" id="WP_129520600.1">
    <property type="nucleotide sequence ID" value="NZ_SDPN01000013.1"/>
</dbReference>
<dbReference type="AlphaFoldDB" id="A0A4Q2L3V0"/>
<dbReference type="Pfam" id="PF08327">
    <property type="entry name" value="AHSA1"/>
    <property type="match status" value="1"/>
</dbReference>
<dbReference type="Gene3D" id="3.30.530.20">
    <property type="match status" value="1"/>
</dbReference>
<protein>
    <submittedName>
        <fullName evidence="3">SRPBCC domain-containing protein</fullName>
    </submittedName>
</protein>
<dbReference type="EMBL" id="SDPN01000013">
    <property type="protein sequence ID" value="RXZ70992.1"/>
    <property type="molecule type" value="Genomic_DNA"/>
</dbReference>
<dbReference type="Proteomes" id="UP000293865">
    <property type="component" value="Unassembled WGS sequence"/>
</dbReference>
<proteinExistence type="inferred from homology"/>
<dbReference type="SUPFAM" id="SSF55961">
    <property type="entry name" value="Bet v1-like"/>
    <property type="match status" value="1"/>
</dbReference>
<sequence>MTDTERPTGTRRRFSIVRHLDAPRELVFRAWTDPAQLHWFAGVAPSAEHPSTVDLRIGGAWRVFLVEQNDEARSYVTGGVYREIVEPSRLVFSWGAVGGWPPIDPEDPDGLDRVPIVTIELEAIGDTTRLRLHFGFAESVPDARVREWYALGVEPGMNATIDRLAPHLARA</sequence>
<keyword evidence="4" id="KW-1185">Reference proteome</keyword>
<evidence type="ECO:0000313" key="3">
    <source>
        <dbReference type="EMBL" id="RXZ70992.1"/>
    </source>
</evidence>
<evidence type="ECO:0000259" key="2">
    <source>
        <dbReference type="Pfam" id="PF08327"/>
    </source>
</evidence>
<gene>
    <name evidence="3" type="ORF">ESP51_09165</name>
</gene>
<name>A0A4Q2L3V0_9MICO</name>
<evidence type="ECO:0000313" key="4">
    <source>
        <dbReference type="Proteomes" id="UP000293865"/>
    </source>
</evidence>
<accession>A0A4Q2L3V0</accession>
<reference evidence="3 4" key="1">
    <citation type="submission" date="2019-01" db="EMBL/GenBank/DDBJ databases">
        <title>Agromyces.</title>
        <authorList>
            <person name="Li J."/>
        </authorList>
    </citation>
    <scope>NUCLEOTIDE SEQUENCE [LARGE SCALE GENOMIC DNA]</scope>
    <source>
        <strain evidence="3 4">DSM 15934</strain>
    </source>
</reference>
<comment type="similarity">
    <text evidence="1">Belongs to the AHA1 family.</text>
</comment>